<feature type="transmembrane region" description="Helical" evidence="3">
    <location>
        <begin position="12"/>
        <end position="34"/>
    </location>
</feature>
<dbReference type="InterPro" id="IPR012902">
    <property type="entry name" value="N_methyl_site"/>
</dbReference>
<dbReference type="AlphaFoldDB" id="A0A4S3KTH4"/>
<keyword evidence="1" id="KW-0488">Methylation</keyword>
<organism evidence="5 6">
    <name type="scientific">Pseudofulvimonas gallinarii</name>
    <dbReference type="NCBI Taxonomy" id="634155"/>
    <lineage>
        <taxon>Bacteria</taxon>
        <taxon>Pseudomonadati</taxon>
        <taxon>Pseudomonadota</taxon>
        <taxon>Gammaproteobacteria</taxon>
        <taxon>Lysobacterales</taxon>
        <taxon>Rhodanobacteraceae</taxon>
        <taxon>Pseudofulvimonas</taxon>
    </lineage>
</organism>
<dbReference type="GO" id="GO:0015628">
    <property type="term" value="P:protein secretion by the type II secretion system"/>
    <property type="evidence" value="ECO:0007669"/>
    <property type="project" value="InterPro"/>
</dbReference>
<keyword evidence="3" id="KW-1133">Transmembrane helix</keyword>
<dbReference type="OrthoDB" id="9795612at2"/>
<protein>
    <submittedName>
        <fullName evidence="5">Type II secretion system protein G (GspG)</fullName>
    </submittedName>
</protein>
<dbReference type="InterPro" id="IPR045584">
    <property type="entry name" value="Pilin-like"/>
</dbReference>
<dbReference type="Gene3D" id="3.30.700.10">
    <property type="entry name" value="Glycoprotein, Type 4 Pilin"/>
    <property type="match status" value="1"/>
</dbReference>
<evidence type="ECO:0000313" key="5">
    <source>
        <dbReference type="EMBL" id="TCT00370.1"/>
    </source>
</evidence>
<name>A0A4S3KTH4_9GAMM</name>
<feature type="region of interest" description="Disordered" evidence="2">
    <location>
        <begin position="111"/>
        <end position="130"/>
    </location>
</feature>
<dbReference type="PRINTS" id="PR00813">
    <property type="entry name" value="BCTERIALGSPG"/>
</dbReference>
<keyword evidence="3" id="KW-0472">Membrane</keyword>
<dbReference type="InterPro" id="IPR013545">
    <property type="entry name" value="T2SS_protein-GspG_C"/>
</dbReference>
<keyword evidence="3" id="KW-0812">Transmembrane</keyword>
<dbReference type="PROSITE" id="PS00409">
    <property type="entry name" value="PROKAR_NTER_METHYL"/>
    <property type="match status" value="1"/>
</dbReference>
<dbReference type="NCBIfam" id="TIGR02532">
    <property type="entry name" value="IV_pilin_GFxxxE"/>
    <property type="match status" value="1"/>
</dbReference>
<dbReference type="GO" id="GO:0015627">
    <property type="term" value="C:type II protein secretion system complex"/>
    <property type="evidence" value="ECO:0007669"/>
    <property type="project" value="InterPro"/>
</dbReference>
<dbReference type="RefSeq" id="WP_123522639.1">
    <property type="nucleotide sequence ID" value="NZ_JBHLWF010000007.1"/>
</dbReference>
<evidence type="ECO:0000256" key="1">
    <source>
        <dbReference type="ARBA" id="ARBA00022481"/>
    </source>
</evidence>
<accession>A0A4S3KTH4</accession>
<dbReference type="Proteomes" id="UP000294599">
    <property type="component" value="Unassembled WGS sequence"/>
</dbReference>
<keyword evidence="6" id="KW-1185">Reference proteome</keyword>
<dbReference type="SUPFAM" id="SSF54523">
    <property type="entry name" value="Pili subunits"/>
    <property type="match status" value="1"/>
</dbReference>
<comment type="caution">
    <text evidence="5">The sequence shown here is derived from an EMBL/GenBank/DDBJ whole genome shotgun (WGS) entry which is preliminary data.</text>
</comment>
<evidence type="ECO:0000256" key="3">
    <source>
        <dbReference type="SAM" id="Phobius"/>
    </source>
</evidence>
<reference evidence="5 6" key="1">
    <citation type="submission" date="2019-03" db="EMBL/GenBank/DDBJ databases">
        <title>Genomic Encyclopedia of Type Strains, Phase IV (KMG-IV): sequencing the most valuable type-strain genomes for metagenomic binning, comparative biology and taxonomic classification.</title>
        <authorList>
            <person name="Goeker M."/>
        </authorList>
    </citation>
    <scope>NUCLEOTIDE SEQUENCE [LARGE SCALE GENOMIC DNA]</scope>
    <source>
        <strain evidence="5 6">DSM 21944</strain>
    </source>
</reference>
<dbReference type="Pfam" id="PF08334">
    <property type="entry name" value="T2SSG"/>
    <property type="match status" value="1"/>
</dbReference>
<dbReference type="EMBL" id="SMAF01000003">
    <property type="protein sequence ID" value="TCT00370.1"/>
    <property type="molecule type" value="Genomic_DNA"/>
</dbReference>
<dbReference type="Pfam" id="PF07963">
    <property type="entry name" value="N_methyl"/>
    <property type="match status" value="1"/>
</dbReference>
<dbReference type="InterPro" id="IPR000983">
    <property type="entry name" value="Bac_GSPG_pilin"/>
</dbReference>
<gene>
    <name evidence="5" type="ORF">EDC25_103138</name>
</gene>
<evidence type="ECO:0000259" key="4">
    <source>
        <dbReference type="Pfam" id="PF08334"/>
    </source>
</evidence>
<sequence>MRHPLPRFQRAAGFSLIEMIAVLVLIGIVATLVVRNVMPGFTGGQVNAAKAQVNTVSTAVEAYYMENGRYPETLRELVGKGLKEAQLKDPWKTDIVYRRPGEGGRDFDIISYGQDGKPGGDGNNADIGNW</sequence>
<proteinExistence type="predicted"/>
<evidence type="ECO:0000256" key="2">
    <source>
        <dbReference type="SAM" id="MobiDB-lite"/>
    </source>
</evidence>
<feature type="domain" description="Type II secretion system protein GspG C-terminal" evidence="4">
    <location>
        <begin position="37"/>
        <end position="130"/>
    </location>
</feature>
<evidence type="ECO:0000313" key="6">
    <source>
        <dbReference type="Proteomes" id="UP000294599"/>
    </source>
</evidence>